<dbReference type="InterPro" id="IPR003661">
    <property type="entry name" value="HisK_dim/P_dom"/>
</dbReference>
<feature type="domain" description="PAS" evidence="13">
    <location>
        <begin position="497"/>
        <end position="543"/>
    </location>
</feature>
<dbReference type="Pfam" id="PF13426">
    <property type="entry name" value="PAS_9"/>
    <property type="match status" value="1"/>
</dbReference>
<dbReference type="InterPro" id="IPR001610">
    <property type="entry name" value="PAC"/>
</dbReference>
<evidence type="ECO:0000256" key="11">
    <source>
        <dbReference type="ARBA" id="ARBA00023136"/>
    </source>
</evidence>
<dbReference type="PANTHER" id="PTHR42878:SF7">
    <property type="entry name" value="SENSOR HISTIDINE KINASE GLRK"/>
    <property type="match status" value="1"/>
</dbReference>
<dbReference type="InterPro" id="IPR036890">
    <property type="entry name" value="HATPase_C_sf"/>
</dbReference>
<keyword evidence="10" id="KW-0902">Two-component regulatory system</keyword>
<dbReference type="SUPFAM" id="SSF55785">
    <property type="entry name" value="PYP-like sensor domain (PAS domain)"/>
    <property type="match status" value="2"/>
</dbReference>
<dbReference type="InterPro" id="IPR036097">
    <property type="entry name" value="HisK_dim/P_sf"/>
</dbReference>
<keyword evidence="5" id="KW-0812">Transmembrane</keyword>
<keyword evidence="6" id="KW-0547">Nucleotide-binding</keyword>
<evidence type="ECO:0000313" key="15">
    <source>
        <dbReference type="EMBL" id="MFC1848721.1"/>
    </source>
</evidence>
<evidence type="ECO:0000256" key="4">
    <source>
        <dbReference type="ARBA" id="ARBA00022679"/>
    </source>
</evidence>
<sequence length="842" mass="96832">MQSEDGANTPCLKACDMEKRLLIVVCHNHEPELIAARDQEKFGDVDILTIPARCGKPPLTLEQTETYLQTHLGKKQIYVLGCSCISNLQENGQKQAGMKFHCLRNCFQTFADMTLIEHFIKAGYFLVTSGWVAHWRANMNIYGFDQQTAREFFAETTKKVLLLETLVDQQNHEHLQEFAHFIDRPTEIVPLGLGYFRFFLSQIVKDWRLKNQQKEVEQNLTEYRHQISEYAMAMDILKNLSPTLSETEIVDKILETCMMLFAPQSLYYLPFHGDRAASLITHTAFEQTNQDIVRKMSQCTETYEWLASGSGFRLRIDTQNELLGVLELDQITFPNYKDRYLNLALNMVPVWSLALINARKVRKIKETEQAMRQSEEKLSLIFHSSPNAITVTDMNGIVVECNPMTAQMLGYASKEEVIGRNVLTLIPEREHEKARENTEITLTHGYVNNVTHSHIRQDGSVFPVVLSAGVMRDQSGKPEGFVAITIDNTERMVAENERKKLLDALEQTADSVFITNKKGIIEYVNRAFTMTTGYLAREVIGQSPKILKSGQHDEQYYQNMWKTIMAGQVFRREIVNRMKNGELVNEDQTITPIKDDQGQISHFISAARDITEKKRIERLREDIERIVRHDLKTPLTSIMGYSQLLFREPLTDEQRQWADIIYNRGKQMLQMIDQSLDLYKMEVGIYQVRQDKIDLIHLFFEIQDELKHITTHKSLILQFFIQEQPVTREMHYMLYGEHLYLKLMLANLIKNALEASPAQNTITITVLDNKAFHSITIHNRGVIPESIRKYFFDKYSTQGKKGGTGLGTYSAYLIAKAHGGTIAFITSEQAGTTLTVRLPKNP</sequence>
<gene>
    <name evidence="15" type="ORF">ACFL27_00810</name>
</gene>
<dbReference type="Pfam" id="PF07796">
    <property type="entry name" value="DUF1638"/>
    <property type="match status" value="1"/>
</dbReference>
<dbReference type="InterPro" id="IPR013767">
    <property type="entry name" value="PAS_fold"/>
</dbReference>
<keyword evidence="7" id="KW-0418">Kinase</keyword>
<protein>
    <recommendedName>
        <fullName evidence="3">histidine kinase</fullName>
        <ecNumber evidence="3">2.7.13.3</ecNumber>
    </recommendedName>
</protein>
<dbReference type="Pfam" id="PF00512">
    <property type="entry name" value="HisKA"/>
    <property type="match status" value="1"/>
</dbReference>
<dbReference type="InterPro" id="IPR005467">
    <property type="entry name" value="His_kinase_dom"/>
</dbReference>
<comment type="catalytic activity">
    <reaction evidence="1">
        <text>ATP + protein L-histidine = ADP + protein N-phospho-L-histidine.</text>
        <dbReference type="EC" id="2.7.13.3"/>
    </reaction>
</comment>
<keyword evidence="9" id="KW-1133">Transmembrane helix</keyword>
<dbReference type="PANTHER" id="PTHR42878">
    <property type="entry name" value="TWO-COMPONENT HISTIDINE KINASE"/>
    <property type="match status" value="1"/>
</dbReference>
<evidence type="ECO:0000256" key="3">
    <source>
        <dbReference type="ARBA" id="ARBA00012438"/>
    </source>
</evidence>
<dbReference type="Gene3D" id="1.10.287.130">
    <property type="match status" value="1"/>
</dbReference>
<dbReference type="PROSITE" id="PS50109">
    <property type="entry name" value="HIS_KIN"/>
    <property type="match status" value="1"/>
</dbReference>
<comment type="caution">
    <text evidence="15">The sequence shown here is derived from an EMBL/GenBank/DDBJ whole genome shotgun (WGS) entry which is preliminary data.</text>
</comment>
<dbReference type="EMBL" id="JBHPBY010000005">
    <property type="protein sequence ID" value="MFC1848721.1"/>
    <property type="molecule type" value="Genomic_DNA"/>
</dbReference>
<dbReference type="SMART" id="SM00387">
    <property type="entry name" value="HATPase_c"/>
    <property type="match status" value="1"/>
</dbReference>
<reference evidence="15 16" key="1">
    <citation type="submission" date="2024-09" db="EMBL/GenBank/DDBJ databases">
        <title>Laminarin stimulates single cell rates of sulfate reduction while oxygen inhibits transcriptomic activity in coastal marine sediment.</title>
        <authorList>
            <person name="Lindsay M."/>
            <person name="Orcutt B."/>
            <person name="Emerson D."/>
            <person name="Stepanauskas R."/>
            <person name="D'Angelo T."/>
        </authorList>
    </citation>
    <scope>NUCLEOTIDE SEQUENCE [LARGE SCALE GENOMIC DNA]</scope>
    <source>
        <strain evidence="15">SAG AM-311-K15</strain>
    </source>
</reference>
<evidence type="ECO:0000256" key="1">
    <source>
        <dbReference type="ARBA" id="ARBA00000085"/>
    </source>
</evidence>
<dbReference type="CDD" id="cd00082">
    <property type="entry name" value="HisKA"/>
    <property type="match status" value="1"/>
</dbReference>
<dbReference type="PROSITE" id="PS50113">
    <property type="entry name" value="PAC"/>
    <property type="match status" value="2"/>
</dbReference>
<proteinExistence type="predicted"/>
<dbReference type="InterPro" id="IPR000700">
    <property type="entry name" value="PAS-assoc_C"/>
</dbReference>
<evidence type="ECO:0000256" key="2">
    <source>
        <dbReference type="ARBA" id="ARBA00004141"/>
    </source>
</evidence>
<dbReference type="Pfam" id="PF02518">
    <property type="entry name" value="HATPase_c"/>
    <property type="match status" value="1"/>
</dbReference>
<dbReference type="Pfam" id="PF00989">
    <property type="entry name" value="PAS"/>
    <property type="match status" value="1"/>
</dbReference>
<feature type="domain" description="PAS" evidence="13">
    <location>
        <begin position="374"/>
        <end position="445"/>
    </location>
</feature>
<evidence type="ECO:0000256" key="7">
    <source>
        <dbReference type="ARBA" id="ARBA00022777"/>
    </source>
</evidence>
<dbReference type="EC" id="2.7.13.3" evidence="3"/>
<dbReference type="InterPro" id="IPR035965">
    <property type="entry name" value="PAS-like_dom_sf"/>
</dbReference>
<name>A0ABV6YRH3_UNCC1</name>
<dbReference type="PROSITE" id="PS50112">
    <property type="entry name" value="PAS"/>
    <property type="match status" value="2"/>
</dbReference>
<dbReference type="SMART" id="SM00086">
    <property type="entry name" value="PAC"/>
    <property type="match status" value="2"/>
</dbReference>
<evidence type="ECO:0000256" key="6">
    <source>
        <dbReference type="ARBA" id="ARBA00022741"/>
    </source>
</evidence>
<keyword evidence="16" id="KW-1185">Reference proteome</keyword>
<dbReference type="InterPro" id="IPR012437">
    <property type="entry name" value="DUF1638"/>
</dbReference>
<evidence type="ECO:0000259" key="14">
    <source>
        <dbReference type="PROSITE" id="PS50113"/>
    </source>
</evidence>
<dbReference type="CDD" id="cd00075">
    <property type="entry name" value="HATPase"/>
    <property type="match status" value="1"/>
</dbReference>
<keyword evidence="4" id="KW-0808">Transferase</keyword>
<keyword evidence="8" id="KW-0067">ATP-binding</keyword>
<evidence type="ECO:0000256" key="10">
    <source>
        <dbReference type="ARBA" id="ARBA00023012"/>
    </source>
</evidence>
<evidence type="ECO:0000256" key="5">
    <source>
        <dbReference type="ARBA" id="ARBA00022692"/>
    </source>
</evidence>
<dbReference type="SMART" id="SM00091">
    <property type="entry name" value="PAS"/>
    <property type="match status" value="2"/>
</dbReference>
<organism evidence="15 16">
    <name type="scientific">candidate division CSSED10-310 bacterium</name>
    <dbReference type="NCBI Taxonomy" id="2855610"/>
    <lineage>
        <taxon>Bacteria</taxon>
        <taxon>Bacteria division CSSED10-310</taxon>
    </lineage>
</organism>
<accession>A0ABV6YRH3</accession>
<evidence type="ECO:0000256" key="9">
    <source>
        <dbReference type="ARBA" id="ARBA00022989"/>
    </source>
</evidence>
<dbReference type="SMART" id="SM00388">
    <property type="entry name" value="HisKA"/>
    <property type="match status" value="1"/>
</dbReference>
<dbReference type="InterPro" id="IPR050351">
    <property type="entry name" value="BphY/WalK/GraS-like"/>
</dbReference>
<evidence type="ECO:0000259" key="12">
    <source>
        <dbReference type="PROSITE" id="PS50109"/>
    </source>
</evidence>
<dbReference type="SUPFAM" id="SSF55874">
    <property type="entry name" value="ATPase domain of HSP90 chaperone/DNA topoisomerase II/histidine kinase"/>
    <property type="match status" value="1"/>
</dbReference>
<dbReference type="Proteomes" id="UP001594351">
    <property type="component" value="Unassembled WGS sequence"/>
</dbReference>
<feature type="domain" description="PAC" evidence="14">
    <location>
        <begin position="568"/>
        <end position="622"/>
    </location>
</feature>
<dbReference type="Gene3D" id="3.30.450.20">
    <property type="entry name" value="PAS domain"/>
    <property type="match status" value="2"/>
</dbReference>
<feature type="domain" description="Histidine kinase" evidence="12">
    <location>
        <begin position="626"/>
        <end position="842"/>
    </location>
</feature>
<evidence type="ECO:0000313" key="16">
    <source>
        <dbReference type="Proteomes" id="UP001594351"/>
    </source>
</evidence>
<comment type="subcellular location">
    <subcellularLocation>
        <location evidence="2">Membrane</location>
        <topology evidence="2">Multi-pass membrane protein</topology>
    </subcellularLocation>
</comment>
<dbReference type="InterPro" id="IPR003594">
    <property type="entry name" value="HATPase_dom"/>
</dbReference>
<dbReference type="InterPro" id="IPR000014">
    <property type="entry name" value="PAS"/>
</dbReference>
<evidence type="ECO:0000256" key="8">
    <source>
        <dbReference type="ARBA" id="ARBA00022840"/>
    </source>
</evidence>
<feature type="domain" description="PAC" evidence="14">
    <location>
        <begin position="448"/>
        <end position="500"/>
    </location>
</feature>
<dbReference type="NCBIfam" id="TIGR00229">
    <property type="entry name" value="sensory_box"/>
    <property type="match status" value="2"/>
</dbReference>
<keyword evidence="11" id="KW-0472">Membrane</keyword>
<dbReference type="SUPFAM" id="SSF47384">
    <property type="entry name" value="Homodimeric domain of signal transducing histidine kinase"/>
    <property type="match status" value="1"/>
</dbReference>
<evidence type="ECO:0000259" key="13">
    <source>
        <dbReference type="PROSITE" id="PS50112"/>
    </source>
</evidence>
<dbReference type="CDD" id="cd00130">
    <property type="entry name" value="PAS"/>
    <property type="match status" value="2"/>
</dbReference>
<dbReference type="Gene3D" id="3.30.565.10">
    <property type="entry name" value="Histidine kinase-like ATPase, C-terminal domain"/>
    <property type="match status" value="1"/>
</dbReference>